<name>A0A4Q7VEI7_9BURK</name>
<dbReference type="AlphaFoldDB" id="A0A4Q7VEI7"/>
<evidence type="ECO:0000259" key="1">
    <source>
        <dbReference type="Pfam" id="PF05099"/>
    </source>
</evidence>
<dbReference type="EMBL" id="SHKP01000008">
    <property type="protein sequence ID" value="RZT93592.1"/>
    <property type="molecule type" value="Genomic_DNA"/>
</dbReference>
<accession>A0A4Q7VEI7</accession>
<gene>
    <name evidence="2" type="ORF">EV670_3142</name>
</gene>
<evidence type="ECO:0000313" key="3">
    <source>
        <dbReference type="Proteomes" id="UP000293671"/>
    </source>
</evidence>
<dbReference type="Pfam" id="PF05099">
    <property type="entry name" value="TerB"/>
    <property type="match status" value="1"/>
</dbReference>
<reference evidence="2 3" key="1">
    <citation type="submission" date="2019-02" db="EMBL/GenBank/DDBJ databases">
        <title>Genomic Encyclopedia of Type Strains, Phase IV (KMG-IV): sequencing the most valuable type-strain genomes for metagenomic binning, comparative biology and taxonomic classification.</title>
        <authorList>
            <person name="Goeker M."/>
        </authorList>
    </citation>
    <scope>NUCLEOTIDE SEQUENCE [LARGE SCALE GENOMIC DNA]</scope>
    <source>
        <strain evidence="2 3">DSM 19570</strain>
    </source>
</reference>
<proteinExistence type="predicted"/>
<feature type="domain" description="Co-chaperone DjlA N-terminal" evidence="1">
    <location>
        <begin position="29"/>
        <end position="145"/>
    </location>
</feature>
<keyword evidence="3" id="KW-1185">Reference proteome</keyword>
<dbReference type="RefSeq" id="WP_130433871.1">
    <property type="nucleotide sequence ID" value="NZ_SHKP01000008.1"/>
</dbReference>
<protein>
    <submittedName>
        <fullName evidence="2">Putative tellurite resistance protein B-like protein</fullName>
    </submittedName>
</protein>
<organism evidence="2 3">
    <name type="scientific">Rivibacter subsaxonicus</name>
    <dbReference type="NCBI Taxonomy" id="457575"/>
    <lineage>
        <taxon>Bacteria</taxon>
        <taxon>Pseudomonadati</taxon>
        <taxon>Pseudomonadota</taxon>
        <taxon>Betaproteobacteria</taxon>
        <taxon>Burkholderiales</taxon>
        <taxon>Rivibacter</taxon>
    </lineage>
</organism>
<dbReference type="CDD" id="cd07313">
    <property type="entry name" value="terB_like_2"/>
    <property type="match status" value="1"/>
</dbReference>
<dbReference type="InterPro" id="IPR007791">
    <property type="entry name" value="DjlA_N"/>
</dbReference>
<dbReference type="Gene3D" id="1.10.3680.10">
    <property type="entry name" value="TerB-like"/>
    <property type="match status" value="1"/>
</dbReference>
<sequence length="162" mass="17974">MLKTLKDLFDNLLPPAPGSDPQATEHALQLATAVMLVEVMRADTSFHAGEREAVLAALRDKFALAADEAQRLAELAETTARQSTDLFSFTSRIDAAFEMPQKLRMIEHMWRVALADGHLSAHERHVLWRVADLLHVPQGAYVHARMRVEQEQQQLAAPGATG</sequence>
<dbReference type="InterPro" id="IPR029024">
    <property type="entry name" value="TerB-like"/>
</dbReference>
<dbReference type="Proteomes" id="UP000293671">
    <property type="component" value="Unassembled WGS sequence"/>
</dbReference>
<comment type="caution">
    <text evidence="2">The sequence shown here is derived from an EMBL/GenBank/DDBJ whole genome shotgun (WGS) entry which is preliminary data.</text>
</comment>
<evidence type="ECO:0000313" key="2">
    <source>
        <dbReference type="EMBL" id="RZT93592.1"/>
    </source>
</evidence>
<dbReference type="OrthoDB" id="5294347at2"/>
<dbReference type="SUPFAM" id="SSF158682">
    <property type="entry name" value="TerB-like"/>
    <property type="match status" value="1"/>
</dbReference>